<dbReference type="AlphaFoldDB" id="A0A1L9R867"/>
<proteinExistence type="predicted"/>
<evidence type="ECO:0000313" key="3">
    <source>
        <dbReference type="Proteomes" id="UP000184383"/>
    </source>
</evidence>
<feature type="domain" description="DUF7708" evidence="1">
    <location>
        <begin position="112"/>
        <end position="228"/>
    </location>
</feature>
<gene>
    <name evidence="2" type="ORF">ASPWEDRAFT_119323</name>
</gene>
<evidence type="ECO:0000259" key="1">
    <source>
        <dbReference type="Pfam" id="PF24809"/>
    </source>
</evidence>
<keyword evidence="3" id="KW-1185">Reference proteome</keyword>
<dbReference type="Proteomes" id="UP000184383">
    <property type="component" value="Unassembled WGS sequence"/>
</dbReference>
<name>A0A1L9R867_ASPWE</name>
<dbReference type="RefSeq" id="XP_040684793.1">
    <property type="nucleotide sequence ID" value="XM_040828893.1"/>
</dbReference>
<accession>A0A1L9R867</accession>
<reference evidence="3" key="1">
    <citation type="journal article" date="2017" name="Genome Biol.">
        <title>Comparative genomics reveals high biological diversity and specific adaptations in the industrially and medically important fungal genus Aspergillus.</title>
        <authorList>
            <person name="de Vries R.P."/>
            <person name="Riley R."/>
            <person name="Wiebenga A."/>
            <person name="Aguilar-Osorio G."/>
            <person name="Amillis S."/>
            <person name="Uchima C.A."/>
            <person name="Anderluh G."/>
            <person name="Asadollahi M."/>
            <person name="Askin M."/>
            <person name="Barry K."/>
            <person name="Battaglia E."/>
            <person name="Bayram O."/>
            <person name="Benocci T."/>
            <person name="Braus-Stromeyer S.A."/>
            <person name="Caldana C."/>
            <person name="Canovas D."/>
            <person name="Cerqueira G.C."/>
            <person name="Chen F."/>
            <person name="Chen W."/>
            <person name="Choi C."/>
            <person name="Clum A."/>
            <person name="Dos Santos R.A."/>
            <person name="Damasio A.R."/>
            <person name="Diallinas G."/>
            <person name="Emri T."/>
            <person name="Fekete E."/>
            <person name="Flipphi M."/>
            <person name="Freyberg S."/>
            <person name="Gallo A."/>
            <person name="Gournas C."/>
            <person name="Habgood R."/>
            <person name="Hainaut M."/>
            <person name="Harispe M.L."/>
            <person name="Henrissat B."/>
            <person name="Hilden K.S."/>
            <person name="Hope R."/>
            <person name="Hossain A."/>
            <person name="Karabika E."/>
            <person name="Karaffa L."/>
            <person name="Karanyi Z."/>
            <person name="Krasevec N."/>
            <person name="Kuo A."/>
            <person name="Kusch H."/>
            <person name="LaButti K."/>
            <person name="Lagendijk E.L."/>
            <person name="Lapidus A."/>
            <person name="Levasseur A."/>
            <person name="Lindquist E."/>
            <person name="Lipzen A."/>
            <person name="Logrieco A.F."/>
            <person name="MacCabe A."/>
            <person name="Maekelae M.R."/>
            <person name="Malavazi I."/>
            <person name="Melin P."/>
            <person name="Meyer V."/>
            <person name="Mielnichuk N."/>
            <person name="Miskei M."/>
            <person name="Molnar A.P."/>
            <person name="Mule G."/>
            <person name="Ngan C.Y."/>
            <person name="Orejas M."/>
            <person name="Orosz E."/>
            <person name="Ouedraogo J.P."/>
            <person name="Overkamp K.M."/>
            <person name="Park H.-S."/>
            <person name="Perrone G."/>
            <person name="Piumi F."/>
            <person name="Punt P.J."/>
            <person name="Ram A.F."/>
            <person name="Ramon A."/>
            <person name="Rauscher S."/>
            <person name="Record E."/>
            <person name="Riano-Pachon D.M."/>
            <person name="Robert V."/>
            <person name="Roehrig J."/>
            <person name="Ruller R."/>
            <person name="Salamov A."/>
            <person name="Salih N.S."/>
            <person name="Samson R.A."/>
            <person name="Sandor E."/>
            <person name="Sanguinetti M."/>
            <person name="Schuetze T."/>
            <person name="Sepcic K."/>
            <person name="Shelest E."/>
            <person name="Sherlock G."/>
            <person name="Sophianopoulou V."/>
            <person name="Squina F.M."/>
            <person name="Sun H."/>
            <person name="Susca A."/>
            <person name="Todd R.B."/>
            <person name="Tsang A."/>
            <person name="Unkles S.E."/>
            <person name="van de Wiele N."/>
            <person name="van Rossen-Uffink D."/>
            <person name="Oliveira J.V."/>
            <person name="Vesth T.C."/>
            <person name="Visser J."/>
            <person name="Yu J.-H."/>
            <person name="Zhou M."/>
            <person name="Andersen M.R."/>
            <person name="Archer D.B."/>
            <person name="Baker S.E."/>
            <person name="Benoit I."/>
            <person name="Brakhage A.A."/>
            <person name="Braus G.H."/>
            <person name="Fischer R."/>
            <person name="Frisvad J.C."/>
            <person name="Goldman G.H."/>
            <person name="Houbraken J."/>
            <person name="Oakley B."/>
            <person name="Pocsi I."/>
            <person name="Scazzocchio C."/>
            <person name="Seiboth B."/>
            <person name="vanKuyk P.A."/>
            <person name="Wortman J."/>
            <person name="Dyer P.S."/>
            <person name="Grigoriev I.V."/>
        </authorList>
    </citation>
    <scope>NUCLEOTIDE SEQUENCE [LARGE SCALE GENOMIC DNA]</scope>
    <source>
        <strain evidence="3">DTO 134E9</strain>
    </source>
</reference>
<dbReference type="OrthoDB" id="4840035at2759"/>
<dbReference type="InterPro" id="IPR056125">
    <property type="entry name" value="DUF7708"/>
</dbReference>
<sequence>MASATTLSCPDFQFIWSKRFEKKCIASDSVTQELDIEYNELAQTWEIFQDSLPAEDQVDFQERPQDARDVLSLVRNVQTVWMSTPRQRVFSLSMTLCDRFLSTFDSHSILLMTLPECELYISLFYGSLQSLIKASANYPRIMEGLVKALVEVNESICLPIRETHVSVQDAIPSIARFYSLTFFFLGEFMNWYIRRSKCQLLKSPSQDVYFDFQNLVCSIRSTAKEIARWLADGMDLDDRQSEVKRCIMQQNESYLWEEARLGQVGLQGYERRIASQNTITRQLIWEIQHNAAQRLKMTQERESLLSQMLESASQQLHPVSEQNSGIACLTTAAAQDLDTSRFESKGSKRKYTRVELQLASKHLQDYFDSDDQIADFESDVEVNAEGSVVTSLQQWATNPHSQVLAVGGSPSTAFPSPVALISACYACFARQAQLPIISHFCSLPTRTVEGISLFEQGLIALTYSLIRQLIDCLPPVLNCDITSGLNPERFRALDGTLTSWKEVLSLVDILLQYAPPLLVCVVDGLDVIQDSSTDLHIRSLVRVLLTHTRHRAVPNLGGQKNQRVLLKVLFTVAGRPNSLVETLSENQLILSESNRTDKPATADSALTSDLGAVMMNA</sequence>
<dbReference type="STRING" id="1073089.A0A1L9R867"/>
<dbReference type="Pfam" id="PF24809">
    <property type="entry name" value="DUF7708"/>
    <property type="match status" value="1"/>
</dbReference>
<dbReference type="GeneID" id="63744741"/>
<organism evidence="2 3">
    <name type="scientific">Aspergillus wentii DTO 134E9</name>
    <dbReference type="NCBI Taxonomy" id="1073089"/>
    <lineage>
        <taxon>Eukaryota</taxon>
        <taxon>Fungi</taxon>
        <taxon>Dikarya</taxon>
        <taxon>Ascomycota</taxon>
        <taxon>Pezizomycotina</taxon>
        <taxon>Eurotiomycetes</taxon>
        <taxon>Eurotiomycetidae</taxon>
        <taxon>Eurotiales</taxon>
        <taxon>Aspergillaceae</taxon>
        <taxon>Aspergillus</taxon>
        <taxon>Aspergillus subgen. Cremei</taxon>
    </lineage>
</organism>
<protein>
    <recommendedName>
        <fullName evidence="1">DUF7708 domain-containing protein</fullName>
    </recommendedName>
</protein>
<evidence type="ECO:0000313" key="2">
    <source>
        <dbReference type="EMBL" id="OJJ31116.1"/>
    </source>
</evidence>
<dbReference type="EMBL" id="KV878216">
    <property type="protein sequence ID" value="OJJ31116.1"/>
    <property type="molecule type" value="Genomic_DNA"/>
</dbReference>
<dbReference type="VEuPathDB" id="FungiDB:ASPWEDRAFT_119323"/>